<evidence type="ECO:0000313" key="10">
    <source>
        <dbReference type="EMBL" id="CRZ08851.1"/>
    </source>
</evidence>
<dbReference type="AlphaFoldDB" id="A0A0H5R4N4"/>
<dbReference type="FunFam" id="3.40.50.300:FF:000025">
    <property type="entry name" value="ATP-dependent Clp protease subunit"/>
    <property type="match status" value="1"/>
</dbReference>
<dbReference type="InterPro" id="IPR036628">
    <property type="entry name" value="Clp_N_dom_sf"/>
</dbReference>
<dbReference type="GO" id="GO:0005737">
    <property type="term" value="C:cytoplasm"/>
    <property type="evidence" value="ECO:0007669"/>
    <property type="project" value="TreeGrafter"/>
</dbReference>
<keyword evidence="3 7" id="KW-0547">Nucleotide-binding</keyword>
<dbReference type="SMART" id="SM01086">
    <property type="entry name" value="ClpB_D2-small"/>
    <property type="match status" value="1"/>
</dbReference>
<dbReference type="InterPro" id="IPR003959">
    <property type="entry name" value="ATPase_AAA_core"/>
</dbReference>
<dbReference type="Pfam" id="PF07724">
    <property type="entry name" value="AAA_2"/>
    <property type="match status" value="1"/>
</dbReference>
<dbReference type="PANTHER" id="PTHR11638">
    <property type="entry name" value="ATP-DEPENDENT CLP PROTEASE"/>
    <property type="match status" value="1"/>
</dbReference>
<evidence type="ECO:0000256" key="2">
    <source>
        <dbReference type="ARBA" id="ARBA00022737"/>
    </source>
</evidence>
<name>A0A0H5R4N4_9EUKA</name>
<dbReference type="CDD" id="cd00009">
    <property type="entry name" value="AAA"/>
    <property type="match status" value="1"/>
</dbReference>
<sequence>MSYQFTTKTNEILLAAQELALQHRHIELSPVHIAMALFSSTDGGIAQSVCNRIGTTTAQVVSHLAPLLSKLPSQSPGPQVPSDVNLSRAAQKVLQSAQTNQKSNKDSHLSADHLLMGLYADTSAGGALEKSGLHQDKVSNLLTSIRGSSRVTDAHAEDSFDALEKYGVNVTKMAMEGKLDPVIGRDEEIRRTVQVLCRRTKNNPVLLGQPGVGKTAIAEGLAIRLANGDVPTNLQQMSLISLDLGALIAGASHRGEFEQRLKAVLAEIKSSSRVILFIDEIHLLLGAGRAEGAMDAANLLKPMLARGELRCIGATTLDEYRKYVEKDAAFERRFQQVMVHEPSIEASVSILRGIKDKYEAHHGVTILDASLVAAVQLSHRYITSRFLPDKAIDLIDEACASTRVQLDSQPEIIDQLERRQLQLDVEATALEQEKDEASRHRLAIVQAELAKIADELQPLKLKHHSEKSRVDEIRTFRRKLDEVHRKIEQAERMKDLAKVADLRYGAVPELERKIEKLEEANRKRESSEDRLLSEIVRPQQIAEIVSRWTGIPVSNLTRTERERLLGLSGALHRRVVGQDEAIEAVANAVLRSRAGMSRPGQPLGSFLLLGSTGTGKTELAKALSEQLFDDEKNMIRLDMSEYSEQHSGARLIGAPPGYVGHDEGGQLTEAVRRRPFSVVLLDEIEKAHPQISNILLQVLDDGRLTDGKGRTIDFSNTVIILTSNLGSQYLLGAIANPSDAAMRAAKDKVMDSVRKHFRPEFINRLDDCVIFMPLQPSHLKRIAEIQILHIQNRLDDKHVQLQVDPSAMEMILQKGYDAVYGARPLKRYLEKNVVTEVSRLIIGGQLLDYGRVIISADKSSDKLMFTCENPPDDGNGFMEVCASDI</sequence>
<evidence type="ECO:0000256" key="8">
    <source>
        <dbReference type="SAM" id="Coils"/>
    </source>
</evidence>
<evidence type="ECO:0000259" key="9">
    <source>
        <dbReference type="PROSITE" id="PS51903"/>
    </source>
</evidence>
<keyword evidence="2 6" id="KW-0677">Repeat</keyword>
<dbReference type="InterPro" id="IPR028299">
    <property type="entry name" value="ClpA/B_CS2"/>
</dbReference>
<dbReference type="Pfam" id="PF17871">
    <property type="entry name" value="AAA_lid_9"/>
    <property type="match status" value="1"/>
</dbReference>
<feature type="domain" description="Clp R" evidence="9">
    <location>
        <begin position="1"/>
        <end position="148"/>
    </location>
</feature>
<dbReference type="FunFam" id="3.40.50.300:FF:000010">
    <property type="entry name" value="Chaperone clpB 1, putative"/>
    <property type="match status" value="1"/>
</dbReference>
<dbReference type="PROSITE" id="PS00870">
    <property type="entry name" value="CLPAB_1"/>
    <property type="match status" value="1"/>
</dbReference>
<dbReference type="Gene3D" id="1.10.1780.10">
    <property type="entry name" value="Clp, N-terminal domain"/>
    <property type="match status" value="1"/>
</dbReference>
<dbReference type="InterPro" id="IPR050130">
    <property type="entry name" value="ClpA_ClpB"/>
</dbReference>
<keyword evidence="4 7" id="KW-0067">ATP-binding</keyword>
<comment type="similarity">
    <text evidence="1 7">Belongs to the ClpA/ClpB family.</text>
</comment>
<dbReference type="InterPro" id="IPR027417">
    <property type="entry name" value="P-loop_NTPase"/>
</dbReference>
<evidence type="ECO:0000256" key="5">
    <source>
        <dbReference type="ARBA" id="ARBA00023186"/>
    </source>
</evidence>
<dbReference type="Pfam" id="PF00004">
    <property type="entry name" value="AAA"/>
    <property type="match status" value="1"/>
</dbReference>
<dbReference type="SUPFAM" id="SSF52540">
    <property type="entry name" value="P-loop containing nucleoside triphosphate hydrolases"/>
    <property type="match status" value="2"/>
</dbReference>
<dbReference type="SMART" id="SM00382">
    <property type="entry name" value="AAA"/>
    <property type="match status" value="2"/>
</dbReference>
<dbReference type="Gene3D" id="1.10.8.60">
    <property type="match status" value="1"/>
</dbReference>
<organism evidence="10">
    <name type="scientific">Spongospora subterranea</name>
    <dbReference type="NCBI Taxonomy" id="70186"/>
    <lineage>
        <taxon>Eukaryota</taxon>
        <taxon>Sar</taxon>
        <taxon>Rhizaria</taxon>
        <taxon>Endomyxa</taxon>
        <taxon>Phytomyxea</taxon>
        <taxon>Plasmodiophorida</taxon>
        <taxon>Plasmodiophoridae</taxon>
        <taxon>Spongospora</taxon>
    </lineage>
</organism>
<evidence type="ECO:0000256" key="3">
    <source>
        <dbReference type="ARBA" id="ARBA00022741"/>
    </source>
</evidence>
<dbReference type="InterPro" id="IPR041546">
    <property type="entry name" value="ClpA/ClpB_AAA_lid"/>
</dbReference>
<dbReference type="GO" id="GO:0016887">
    <property type="term" value="F:ATP hydrolysis activity"/>
    <property type="evidence" value="ECO:0007669"/>
    <property type="project" value="InterPro"/>
</dbReference>
<dbReference type="PROSITE" id="PS00871">
    <property type="entry name" value="CLPAB_2"/>
    <property type="match status" value="1"/>
</dbReference>
<dbReference type="EMBL" id="HACM01008409">
    <property type="protein sequence ID" value="CRZ08851.1"/>
    <property type="molecule type" value="Transcribed_RNA"/>
</dbReference>
<dbReference type="GO" id="GO:0005524">
    <property type="term" value="F:ATP binding"/>
    <property type="evidence" value="ECO:0007669"/>
    <property type="project" value="UniProtKB-KW"/>
</dbReference>
<dbReference type="PROSITE" id="PS51903">
    <property type="entry name" value="CLP_R"/>
    <property type="match status" value="1"/>
</dbReference>
<proteinExistence type="inferred from homology"/>
<dbReference type="Pfam" id="PF10431">
    <property type="entry name" value="ClpB_D2-small"/>
    <property type="match status" value="1"/>
</dbReference>
<dbReference type="Gene3D" id="3.40.50.300">
    <property type="entry name" value="P-loop containing nucleotide triphosphate hydrolases"/>
    <property type="match status" value="3"/>
</dbReference>
<keyword evidence="8" id="KW-0175">Coiled coil</keyword>
<dbReference type="CDD" id="cd19499">
    <property type="entry name" value="RecA-like_ClpB_Hsp104-like"/>
    <property type="match status" value="1"/>
</dbReference>
<dbReference type="InterPro" id="IPR018368">
    <property type="entry name" value="ClpA/B_CS1"/>
</dbReference>
<feature type="coiled-coil region" evidence="8">
    <location>
        <begin position="413"/>
        <end position="534"/>
    </location>
</feature>
<evidence type="ECO:0000256" key="6">
    <source>
        <dbReference type="PROSITE-ProRule" id="PRU01251"/>
    </source>
</evidence>
<dbReference type="SUPFAM" id="SSF81923">
    <property type="entry name" value="Double Clp-N motif"/>
    <property type="match status" value="1"/>
</dbReference>
<evidence type="ECO:0000256" key="1">
    <source>
        <dbReference type="ARBA" id="ARBA00008675"/>
    </source>
</evidence>
<accession>A0A0H5R4N4</accession>
<evidence type="ECO:0000256" key="4">
    <source>
        <dbReference type="ARBA" id="ARBA00022840"/>
    </source>
</evidence>
<evidence type="ECO:0000256" key="7">
    <source>
        <dbReference type="RuleBase" id="RU004432"/>
    </source>
</evidence>
<dbReference type="InterPro" id="IPR004176">
    <property type="entry name" value="Clp_R_N"/>
</dbReference>
<dbReference type="PRINTS" id="PR00300">
    <property type="entry name" value="CLPPROTEASEA"/>
</dbReference>
<protein>
    <recommendedName>
        <fullName evidence="9">Clp R domain-containing protein</fullName>
    </recommendedName>
</protein>
<dbReference type="InterPro" id="IPR001270">
    <property type="entry name" value="ClpA/B"/>
</dbReference>
<dbReference type="Pfam" id="PF02861">
    <property type="entry name" value="Clp_N"/>
    <property type="match status" value="1"/>
</dbReference>
<dbReference type="GO" id="GO:0034605">
    <property type="term" value="P:cellular response to heat"/>
    <property type="evidence" value="ECO:0007669"/>
    <property type="project" value="TreeGrafter"/>
</dbReference>
<dbReference type="FunFam" id="3.40.50.300:FF:000120">
    <property type="entry name" value="ATP-dependent chaperone ClpB"/>
    <property type="match status" value="1"/>
</dbReference>
<dbReference type="InterPro" id="IPR019489">
    <property type="entry name" value="Clp_ATPase_C"/>
</dbReference>
<dbReference type="PANTHER" id="PTHR11638:SF18">
    <property type="entry name" value="HEAT SHOCK PROTEIN 104"/>
    <property type="match status" value="1"/>
</dbReference>
<dbReference type="InterPro" id="IPR003593">
    <property type="entry name" value="AAA+_ATPase"/>
</dbReference>
<reference evidence="10" key="1">
    <citation type="submission" date="2015-04" db="EMBL/GenBank/DDBJ databases">
        <title>The genome sequence of the plant pathogenic Rhizarian Plasmodiophora brassicae reveals insights in its biotrophic life cycle and the origin of chitin synthesis.</title>
        <authorList>
            <person name="Schwelm A."/>
            <person name="Fogelqvist J."/>
            <person name="Knaust A."/>
            <person name="Julke S."/>
            <person name="Lilja T."/>
            <person name="Dhandapani V."/>
            <person name="Bonilla-Rosso G."/>
            <person name="Karlsson M."/>
            <person name="Shevchenko A."/>
            <person name="Choi S.R."/>
            <person name="Kim H.G."/>
            <person name="Park J.Y."/>
            <person name="Lim Y.P."/>
            <person name="Ludwig-Muller J."/>
            <person name="Dixelius C."/>
        </authorList>
    </citation>
    <scope>NUCLEOTIDE SEQUENCE</scope>
    <source>
        <tissue evidence="10">Potato root galls</tissue>
    </source>
</reference>
<keyword evidence="5 7" id="KW-0143">Chaperone</keyword>